<dbReference type="InterPro" id="IPR003148">
    <property type="entry name" value="RCK_N"/>
</dbReference>
<feature type="domain" description="RCK N-terminal" evidence="11">
    <location>
        <begin position="226"/>
        <end position="347"/>
    </location>
</feature>
<name>A0A914CUN9_9BILA</name>
<proteinExistence type="predicted"/>
<evidence type="ECO:0000256" key="10">
    <source>
        <dbReference type="ARBA" id="ARBA00023303"/>
    </source>
</evidence>
<keyword evidence="2" id="KW-0813">Transport</keyword>
<comment type="subcellular location">
    <subcellularLocation>
        <location evidence="1">Membrane</location>
        <topology evidence="1">Multi-pass membrane protein</topology>
    </subcellularLocation>
</comment>
<evidence type="ECO:0000259" key="11">
    <source>
        <dbReference type="Pfam" id="PF22614"/>
    </source>
</evidence>
<keyword evidence="10" id="KW-0407">Ion channel</keyword>
<reference evidence="13" key="1">
    <citation type="submission" date="2022-11" db="UniProtKB">
        <authorList>
            <consortium name="WormBaseParasite"/>
        </authorList>
    </citation>
    <scope>IDENTIFICATION</scope>
</reference>
<keyword evidence="4" id="KW-0812">Transmembrane</keyword>
<evidence type="ECO:0000256" key="5">
    <source>
        <dbReference type="ARBA" id="ARBA00022826"/>
    </source>
</evidence>
<dbReference type="GO" id="GO:0005886">
    <property type="term" value="C:plasma membrane"/>
    <property type="evidence" value="ECO:0007669"/>
    <property type="project" value="TreeGrafter"/>
</dbReference>
<evidence type="ECO:0000256" key="2">
    <source>
        <dbReference type="ARBA" id="ARBA00022448"/>
    </source>
</evidence>
<evidence type="ECO:0000256" key="9">
    <source>
        <dbReference type="ARBA" id="ARBA00023136"/>
    </source>
</evidence>
<dbReference type="PANTHER" id="PTHR10027">
    <property type="entry name" value="CALCIUM-ACTIVATED POTASSIUM CHANNEL ALPHA CHAIN"/>
    <property type="match status" value="1"/>
</dbReference>
<dbReference type="GO" id="GO:0005228">
    <property type="term" value="F:intracellular sodium-activated potassium channel activity"/>
    <property type="evidence" value="ECO:0007669"/>
    <property type="project" value="TreeGrafter"/>
</dbReference>
<evidence type="ECO:0000256" key="3">
    <source>
        <dbReference type="ARBA" id="ARBA00022538"/>
    </source>
</evidence>
<accession>A0A914CUN9</accession>
<evidence type="ECO:0000313" key="13">
    <source>
        <dbReference type="WBParaSite" id="ACRNAN_scaffold14894.g14639.t1"/>
    </source>
</evidence>
<evidence type="ECO:0000256" key="7">
    <source>
        <dbReference type="ARBA" id="ARBA00022989"/>
    </source>
</evidence>
<keyword evidence="6" id="KW-0630">Potassium</keyword>
<dbReference type="AlphaFoldDB" id="A0A914CUN9"/>
<evidence type="ECO:0000256" key="1">
    <source>
        <dbReference type="ARBA" id="ARBA00004141"/>
    </source>
</evidence>
<protein>
    <submittedName>
        <fullName evidence="13">Potassium channel subfamily T member 2</fullName>
    </submittedName>
</protein>
<keyword evidence="8" id="KW-0406">Ion transport</keyword>
<dbReference type="Proteomes" id="UP000887540">
    <property type="component" value="Unplaced"/>
</dbReference>
<keyword evidence="3" id="KW-0633">Potassium transport</keyword>
<dbReference type="PANTHER" id="PTHR10027:SF10">
    <property type="entry name" value="SLOWPOKE 2, ISOFORM D"/>
    <property type="match status" value="1"/>
</dbReference>
<evidence type="ECO:0000256" key="4">
    <source>
        <dbReference type="ARBA" id="ARBA00022692"/>
    </source>
</evidence>
<evidence type="ECO:0000256" key="8">
    <source>
        <dbReference type="ARBA" id="ARBA00023065"/>
    </source>
</evidence>
<keyword evidence="5" id="KW-0631">Potassium channel</keyword>
<dbReference type="Pfam" id="PF22614">
    <property type="entry name" value="Slo-like_RCK"/>
    <property type="match status" value="1"/>
</dbReference>
<dbReference type="GO" id="GO:0015271">
    <property type="term" value="F:outward rectifier potassium channel activity"/>
    <property type="evidence" value="ECO:0007669"/>
    <property type="project" value="TreeGrafter"/>
</dbReference>
<keyword evidence="7" id="KW-1133">Transmembrane helix</keyword>
<evidence type="ECO:0000256" key="6">
    <source>
        <dbReference type="ARBA" id="ARBA00022958"/>
    </source>
</evidence>
<evidence type="ECO:0000313" key="12">
    <source>
        <dbReference type="Proteomes" id="UP000887540"/>
    </source>
</evidence>
<keyword evidence="12" id="KW-1185">Reference proteome</keyword>
<keyword evidence="9" id="KW-0472">Membrane</keyword>
<organism evidence="12 13">
    <name type="scientific">Acrobeloides nanus</name>
    <dbReference type="NCBI Taxonomy" id="290746"/>
    <lineage>
        <taxon>Eukaryota</taxon>
        <taxon>Metazoa</taxon>
        <taxon>Ecdysozoa</taxon>
        <taxon>Nematoda</taxon>
        <taxon>Chromadorea</taxon>
        <taxon>Rhabditida</taxon>
        <taxon>Tylenchina</taxon>
        <taxon>Cephalobomorpha</taxon>
        <taxon>Cephaloboidea</taxon>
        <taxon>Cephalobidae</taxon>
        <taxon>Acrobeloides</taxon>
    </lineage>
</organism>
<dbReference type="WBParaSite" id="ACRNAN_scaffold14894.g14639.t1">
    <property type="protein sequence ID" value="ACRNAN_scaffold14894.g14639.t1"/>
    <property type="gene ID" value="ACRNAN_scaffold14894.g14639"/>
</dbReference>
<dbReference type="InterPro" id="IPR047871">
    <property type="entry name" value="K_chnl_Slo-like"/>
</dbReference>
<sequence>MATNLWIPFWKRNLRHSSFRYFGVCLVGAKRNEPGSQILLNPGHSFLIQRLDRLYYIALTNEESLTDFTKGVHAQKKQVNFASSIANLGPAGLEFSSTVEVPEEKEAGLKLKWKKRRRLLMKLTTTDAEPLMPGNNREIERRSSVGIVTGEWASSESEEEEGCDICVERCIEESIIKTTPPVSAYIGPSVNLCHMLKEKRSFCCLQISEPCEHCKFVSPREYGWQNPAIIVAVDQPSSGLFKLLLPLRAFYRPVHELQPIILLLEIEDNQKPSSAFLDVIAWFPLIYWMPGKISSLDNLLSAGICLAEHIIVVKEVSSAVEEHLADCTTIITAQKIHSMFPKLKLITELTYSSNMRFMQFDPYDSYALQQSKLEKRERKHGSNLAFMFRLPFAQGGVFSANMLDRLLYQAFVKTYLVDFLKILLGIDQSPSSGYLASIKITEDDMWIRTYGRLYQKLCSSVADIPIGVYRTKQMGSKTISIEMERHSSEAEKRTETLRHRREFMKELMKSRMQNLGMAADDYNNAEHEDEKRKTLSYVIINPAFDLELEPGDVVYVLRAPIREDTRSKRINPRAGLFRAPNISSHTSLLNTYPEEASSAQCSLAP</sequence>
<dbReference type="FunFam" id="3.40.50.720:FF:000034">
    <property type="entry name" value="Potassium channel subfamily T member 1"/>
    <property type="match status" value="1"/>
</dbReference>